<name>A0ABY7V929_9GAMM</name>
<dbReference type="RefSeq" id="WP_274049804.1">
    <property type="nucleotide sequence ID" value="NZ_CP059693.1"/>
</dbReference>
<reference evidence="1 2" key="1">
    <citation type="journal article" date="2022" name="Mar. Drugs">
        <title>Bioassay-Guided Fractionation Leads to the Detection of Cholic Acid Generated by the Rare Thalassomonas sp.</title>
        <authorList>
            <person name="Pheiffer F."/>
            <person name="Schneider Y.K."/>
            <person name="Hansen E.H."/>
            <person name="Andersen J.H."/>
            <person name="Isaksson J."/>
            <person name="Busche T."/>
            <person name="R C."/>
            <person name="Kalinowski J."/>
            <person name="Zyl L.V."/>
            <person name="Trindade M."/>
        </authorList>
    </citation>
    <scope>NUCLEOTIDE SEQUENCE [LARGE SCALE GENOMIC DNA]</scope>
    <source>
        <strain evidence="1 2">A5K-61T</strain>
    </source>
</reference>
<keyword evidence="2" id="KW-1185">Reference proteome</keyword>
<organism evidence="1 2">
    <name type="scientific">Thalassomonas haliotis</name>
    <dbReference type="NCBI Taxonomy" id="485448"/>
    <lineage>
        <taxon>Bacteria</taxon>
        <taxon>Pseudomonadati</taxon>
        <taxon>Pseudomonadota</taxon>
        <taxon>Gammaproteobacteria</taxon>
        <taxon>Alteromonadales</taxon>
        <taxon>Colwelliaceae</taxon>
        <taxon>Thalassomonas</taxon>
    </lineage>
</organism>
<dbReference type="Proteomes" id="UP001215231">
    <property type="component" value="Chromosome"/>
</dbReference>
<evidence type="ECO:0000313" key="1">
    <source>
        <dbReference type="EMBL" id="WDE09810.1"/>
    </source>
</evidence>
<proteinExistence type="predicted"/>
<evidence type="ECO:0000313" key="2">
    <source>
        <dbReference type="Proteomes" id="UP001215231"/>
    </source>
</evidence>
<dbReference type="EMBL" id="CP059693">
    <property type="protein sequence ID" value="WDE09810.1"/>
    <property type="molecule type" value="Genomic_DNA"/>
</dbReference>
<protein>
    <submittedName>
        <fullName evidence="1">Uncharacterized protein</fullName>
    </submittedName>
</protein>
<gene>
    <name evidence="1" type="ORF">H3N35_15955</name>
</gene>
<sequence>MSDVIGILENIGCNASLNTEVLKDSSILLRQANFNQDICSVLMTNNAKQISLLAGAGTNTCCYISITDVPDDFSVESAAGMKPLAAVAEHSRCRQVA</sequence>
<accession>A0ABY7V929</accession>